<evidence type="ECO:0000256" key="16">
    <source>
        <dbReference type="SAM" id="MobiDB-lite"/>
    </source>
</evidence>
<gene>
    <name evidence="18" type="ORF">ABMA28_001089</name>
</gene>
<dbReference type="Pfam" id="PF13307">
    <property type="entry name" value="Helicase_C_2"/>
    <property type="match status" value="1"/>
</dbReference>
<accession>A0ABD0T4M7</accession>
<dbReference type="InterPro" id="IPR014013">
    <property type="entry name" value="Helic_SF1/SF2_ATP-bd_DinG/Rad3"/>
</dbReference>
<dbReference type="SUPFAM" id="SSF52540">
    <property type="entry name" value="P-loop containing nucleoside triphosphate hydrolases"/>
    <property type="match status" value="2"/>
</dbReference>
<evidence type="ECO:0000256" key="2">
    <source>
        <dbReference type="ARBA" id="ARBA00004123"/>
    </source>
</evidence>
<keyword evidence="7" id="KW-0347">Helicase</keyword>
<dbReference type="GO" id="GO:0043139">
    <property type="term" value="F:5'-3' DNA helicase activity"/>
    <property type="evidence" value="ECO:0007669"/>
    <property type="project" value="UniProtKB-EC"/>
</dbReference>
<keyword evidence="8" id="KW-0067">ATP-binding</keyword>
<keyword evidence="5" id="KW-0547">Nucleotide-binding</keyword>
<evidence type="ECO:0000256" key="8">
    <source>
        <dbReference type="ARBA" id="ARBA00022840"/>
    </source>
</evidence>
<dbReference type="GO" id="GO:0005524">
    <property type="term" value="F:ATP binding"/>
    <property type="evidence" value="ECO:0007669"/>
    <property type="project" value="UniProtKB-KW"/>
</dbReference>
<dbReference type="Gene3D" id="3.40.50.300">
    <property type="entry name" value="P-loop containing nucleotide triphosphate hydrolases"/>
    <property type="match status" value="2"/>
</dbReference>
<reference evidence="18 19" key="1">
    <citation type="submission" date="2024-06" db="EMBL/GenBank/DDBJ databases">
        <title>A chromosome-level genome assembly of beet webworm, Loxostege sticticalis.</title>
        <authorList>
            <person name="Zhang Y."/>
        </authorList>
    </citation>
    <scope>NUCLEOTIDE SEQUENCE [LARGE SCALE GENOMIC DNA]</scope>
    <source>
        <strain evidence="18">AQ028</strain>
        <tissue evidence="18">Male pupae</tissue>
    </source>
</reference>
<protein>
    <recommendedName>
        <fullName evidence="13">DNA 5'-3' helicase</fullName>
        <ecNumber evidence="13">5.6.2.3</ecNumber>
    </recommendedName>
</protein>
<dbReference type="PANTHER" id="PTHR11472">
    <property type="entry name" value="DNA REPAIR DEAD HELICASE RAD3/XP-D SUBFAMILY MEMBER"/>
    <property type="match status" value="1"/>
</dbReference>
<evidence type="ECO:0000256" key="13">
    <source>
        <dbReference type="ARBA" id="ARBA00044969"/>
    </source>
</evidence>
<evidence type="ECO:0000256" key="5">
    <source>
        <dbReference type="ARBA" id="ARBA00022741"/>
    </source>
</evidence>
<feature type="coiled-coil region" evidence="15">
    <location>
        <begin position="68"/>
        <end position="132"/>
    </location>
</feature>
<proteinExistence type="inferred from homology"/>
<dbReference type="EC" id="5.6.2.3" evidence="13"/>
<dbReference type="GO" id="GO:0051536">
    <property type="term" value="F:iron-sulfur cluster binding"/>
    <property type="evidence" value="ECO:0007669"/>
    <property type="project" value="UniProtKB-KW"/>
</dbReference>
<dbReference type="EMBL" id="JBEDNZ010000010">
    <property type="protein sequence ID" value="KAL0832954.1"/>
    <property type="molecule type" value="Genomic_DNA"/>
</dbReference>
<dbReference type="InterPro" id="IPR027417">
    <property type="entry name" value="P-loop_NTPase"/>
</dbReference>
<evidence type="ECO:0000256" key="15">
    <source>
        <dbReference type="SAM" id="Coils"/>
    </source>
</evidence>
<dbReference type="PROSITE" id="PS51193">
    <property type="entry name" value="HELICASE_ATP_BIND_2"/>
    <property type="match status" value="1"/>
</dbReference>
<comment type="similarity">
    <text evidence="3">Belongs to the DEAD box helicase family. DEAH subfamily. DDX11/CHL1 sub-subfamily.</text>
</comment>
<dbReference type="CDD" id="cd18788">
    <property type="entry name" value="SF2_C_XPD"/>
    <property type="match status" value="1"/>
</dbReference>
<evidence type="ECO:0000256" key="6">
    <source>
        <dbReference type="ARBA" id="ARBA00022801"/>
    </source>
</evidence>
<feature type="compositionally biased region" description="Basic and acidic residues" evidence="16">
    <location>
        <begin position="510"/>
        <end position="526"/>
    </location>
</feature>
<evidence type="ECO:0000256" key="11">
    <source>
        <dbReference type="ARBA" id="ARBA00023235"/>
    </source>
</evidence>
<keyword evidence="4" id="KW-0479">Metal-binding</keyword>
<dbReference type="GO" id="GO:0016787">
    <property type="term" value="F:hydrolase activity"/>
    <property type="evidence" value="ECO:0007669"/>
    <property type="project" value="UniProtKB-KW"/>
</dbReference>
<evidence type="ECO:0000256" key="3">
    <source>
        <dbReference type="ARBA" id="ARBA00008435"/>
    </source>
</evidence>
<feature type="domain" description="Helicase ATP-binding" evidence="17">
    <location>
        <begin position="7"/>
        <end position="417"/>
    </location>
</feature>
<keyword evidence="6" id="KW-0378">Hydrolase</keyword>
<dbReference type="SMART" id="SM00488">
    <property type="entry name" value="DEXDc2"/>
    <property type="match status" value="1"/>
</dbReference>
<dbReference type="SMART" id="SM00491">
    <property type="entry name" value="HELICc2"/>
    <property type="match status" value="1"/>
</dbReference>
<comment type="cofactor">
    <cofactor evidence="1">
        <name>[4Fe-4S] cluster</name>
        <dbReference type="ChEBI" id="CHEBI:49883"/>
    </cofactor>
</comment>
<keyword evidence="10" id="KW-0411">Iron-sulfur</keyword>
<dbReference type="NCBIfam" id="TIGR00604">
    <property type="entry name" value="rad3"/>
    <property type="match status" value="1"/>
</dbReference>
<dbReference type="InterPro" id="IPR006555">
    <property type="entry name" value="ATP-dep_Helicase_C"/>
</dbReference>
<keyword evidence="9" id="KW-0408">Iron</keyword>
<dbReference type="FunFam" id="3.40.50.300:FF:001372">
    <property type="entry name" value="ATP-dependent DNA helicase chl1"/>
    <property type="match status" value="1"/>
</dbReference>
<comment type="caution">
    <text evidence="18">The sequence shown here is derived from an EMBL/GenBank/DDBJ whole genome shotgun (WGS) entry which is preliminary data.</text>
</comment>
<dbReference type="PANTHER" id="PTHR11472:SF41">
    <property type="entry name" value="ATP-DEPENDENT DNA HELICASE DDX11-RELATED"/>
    <property type="match status" value="1"/>
</dbReference>
<evidence type="ECO:0000256" key="10">
    <source>
        <dbReference type="ARBA" id="ARBA00023014"/>
    </source>
</evidence>
<dbReference type="GO" id="GO:0046872">
    <property type="term" value="F:metal ion binding"/>
    <property type="evidence" value="ECO:0007669"/>
    <property type="project" value="UniProtKB-KW"/>
</dbReference>
<evidence type="ECO:0000256" key="7">
    <source>
        <dbReference type="ARBA" id="ARBA00022806"/>
    </source>
</evidence>
<organism evidence="18 19">
    <name type="scientific">Loxostege sticticalis</name>
    <name type="common">Beet webworm moth</name>
    <dbReference type="NCBI Taxonomy" id="481309"/>
    <lineage>
        <taxon>Eukaryota</taxon>
        <taxon>Metazoa</taxon>
        <taxon>Ecdysozoa</taxon>
        <taxon>Arthropoda</taxon>
        <taxon>Hexapoda</taxon>
        <taxon>Insecta</taxon>
        <taxon>Pterygota</taxon>
        <taxon>Neoptera</taxon>
        <taxon>Endopterygota</taxon>
        <taxon>Lepidoptera</taxon>
        <taxon>Glossata</taxon>
        <taxon>Ditrysia</taxon>
        <taxon>Pyraloidea</taxon>
        <taxon>Crambidae</taxon>
        <taxon>Pyraustinae</taxon>
        <taxon>Loxostege</taxon>
    </lineage>
</organism>
<evidence type="ECO:0000256" key="12">
    <source>
        <dbReference type="ARBA" id="ARBA00023242"/>
    </source>
</evidence>
<comment type="catalytic activity">
    <reaction evidence="14">
        <text>ATP + H2O = ADP + phosphate + H(+)</text>
        <dbReference type="Rhea" id="RHEA:13065"/>
        <dbReference type="ChEBI" id="CHEBI:15377"/>
        <dbReference type="ChEBI" id="CHEBI:15378"/>
        <dbReference type="ChEBI" id="CHEBI:30616"/>
        <dbReference type="ChEBI" id="CHEBI:43474"/>
        <dbReference type="ChEBI" id="CHEBI:456216"/>
        <dbReference type="EC" id="5.6.2.3"/>
    </reaction>
</comment>
<evidence type="ECO:0000256" key="9">
    <source>
        <dbReference type="ARBA" id="ARBA00023004"/>
    </source>
</evidence>
<dbReference type="InterPro" id="IPR006554">
    <property type="entry name" value="Helicase-like_DEXD_c2"/>
</dbReference>
<dbReference type="GO" id="GO:0005634">
    <property type="term" value="C:nucleus"/>
    <property type="evidence" value="ECO:0007669"/>
    <property type="project" value="UniProtKB-SubCell"/>
</dbReference>
<evidence type="ECO:0000256" key="4">
    <source>
        <dbReference type="ARBA" id="ARBA00022723"/>
    </source>
</evidence>
<dbReference type="InterPro" id="IPR045028">
    <property type="entry name" value="DinG/Rad3-like"/>
</dbReference>
<evidence type="ECO:0000313" key="18">
    <source>
        <dbReference type="EMBL" id="KAL0832954.1"/>
    </source>
</evidence>
<dbReference type="InterPro" id="IPR013020">
    <property type="entry name" value="Rad3/Chl1-like"/>
</dbReference>
<evidence type="ECO:0000259" key="17">
    <source>
        <dbReference type="PROSITE" id="PS51193"/>
    </source>
</evidence>
<evidence type="ECO:0000313" key="19">
    <source>
        <dbReference type="Proteomes" id="UP001549921"/>
    </source>
</evidence>
<dbReference type="InterPro" id="IPR010614">
    <property type="entry name" value="RAD3-like_helicase_DEAD"/>
</dbReference>
<name>A0ABD0T4M7_LOXSC</name>
<dbReference type="Pfam" id="PF06733">
    <property type="entry name" value="DEAD_2"/>
    <property type="match status" value="1"/>
</dbReference>
<keyword evidence="15" id="KW-0175">Coiled coil</keyword>
<keyword evidence="12" id="KW-0539">Nucleus</keyword>
<keyword evidence="11" id="KW-0413">Isomerase</keyword>
<evidence type="ECO:0000256" key="14">
    <source>
        <dbReference type="ARBA" id="ARBA00048954"/>
    </source>
</evidence>
<comment type="subcellular location">
    <subcellularLocation>
        <location evidence="2">Nucleus</location>
    </subcellularLocation>
</comment>
<feature type="compositionally biased region" description="Polar residues" evidence="16">
    <location>
        <begin position="529"/>
        <end position="540"/>
    </location>
</feature>
<feature type="region of interest" description="Disordered" evidence="16">
    <location>
        <begin position="508"/>
        <end position="540"/>
    </location>
</feature>
<dbReference type="Proteomes" id="UP001549921">
    <property type="component" value="Unassembled WGS sequence"/>
</dbReference>
<evidence type="ECO:0000256" key="1">
    <source>
        <dbReference type="ARBA" id="ARBA00001966"/>
    </source>
</evidence>
<sequence length="1351" mass="151222">MDTERKEHPSFYFPFKPYSIQEKFMNELYFTIENTKSGIFESPTGTGKSLSICCSALQWLKDYNDKVIAELETQINNLKLEASSSKDNDDWLQEEYNKIQKNQTLSSIQLKLDKIKKRNEKLLEMKKRVVKQKSNVGTKMNDYFHNPQKKKEVEDNKENVLEVGATGDDNDLVLEECDEKDDDESESEEIAEEDEHHMKIYISSRTHSQLSQFVGEIKRTVFKDDTRVVTLASRQHYCINPDVTKLKNVNLINERCLDLQKSKTKSTSVGDDGKVLKKTKTKSCTSCPFYNQTNITRLKERILTDIMDMEDLVKCGKELKACPYYASRAALDDAEVALVSHAGIVSSGARSGMSLKLKDNVLIMDEAHGLTAALENAHCAPVSARHLSSVKTFLQLYINKYRARLSSKNLLTLNQLNYVVGKMLGMITKTKDEKNQETPTIFTLEDFVIKADIDHLNLTPLIELCRKTRLPPKLHGFSMRYTPQMLEEELKKSAPAKKSSLESFLQNISKKKDGNNDNSGQEKEPEPTPTVQAPSETSPGTGLYAILDFLQMLCERSENGRVLVQKGDDMSGNLKYLLLNPAEHFVEVVKQCRSVIVAGGTMEPISEFLRLLTGDSKPTDDVNIVKCDHVVSPDNVIAICMSKGPTNVGLNFSYERRGTGELLNEVGRILRNICNIVPGGVVCFLPSYSYEQNVYEHLKKSGIIDAINKKKAVFREPKSAADVDQVLSKYATAVKKKTGDQNGALLLSVVGGKLSEGLNFSDELGRCVIVVGMPYPNSKSPELQEKMSYLNRTVGAVAGAAYYESLCLKAVNQCIGRAVRHANDYACVLLLDERYSRPQTMNALPSFVQNKMAALMWYKMAAVLLLSSSQVFSAPTPQHSGVDGRLEGKSDVPVEQLEKLKLAESKDGSDMKSEHVEYHRLDSVKENGELVSRLEEHASADAVGDEKPRVHASSQLDVPSEGIHRVLVQDGAHVSVHDGAAPTTAPSEEITTKVFHGAARLVQPGSLTTNPQNGHTAARRAFNADITKETKNNMDHYSSYTGVQYSPLDMAEYVFWTGDERGVTTAIEDFLQEGLMSKEEAIAFLQEIKFNIDYLRAHYSQNLKAAEESAQQEKLRTMLMEQASAKDYQYRNPVALQSFPFGNSPDIIRSIASKNWELSNNLSPIPVLPVSSDLRPEPVKRFDPMLQTNIISTSDYDRDGPMISEEEYEEMMDKLKAADTLYTEYTLEEIIYQLAKMMFSQSLSHDPASARAATQRFMAFLELEAERGQLSRTIEKKVLDVMIAALTDTIGDHPELLQAREGLGVNSANRLMRQFLEVSASEPSMSRAILAAYKDELLKGPLHKFSFPERN</sequence>